<evidence type="ECO:0000313" key="2">
    <source>
        <dbReference type="EMBL" id="KAA5549595.1"/>
    </source>
</evidence>
<keyword evidence="3" id="KW-1185">Reference proteome</keyword>
<dbReference type="RefSeq" id="WP_150086752.1">
    <property type="nucleotide sequence ID" value="NZ_VWSF01000001.1"/>
</dbReference>
<organism evidence="2 3">
    <name type="scientific">Adhaeribacter rhizoryzae</name>
    <dbReference type="NCBI Taxonomy" id="2607907"/>
    <lineage>
        <taxon>Bacteria</taxon>
        <taxon>Pseudomonadati</taxon>
        <taxon>Bacteroidota</taxon>
        <taxon>Cytophagia</taxon>
        <taxon>Cytophagales</taxon>
        <taxon>Hymenobacteraceae</taxon>
        <taxon>Adhaeribacter</taxon>
    </lineage>
</organism>
<dbReference type="GO" id="GO:0004622">
    <property type="term" value="F:phosphatidylcholine lysophospholipase activity"/>
    <property type="evidence" value="ECO:0007669"/>
    <property type="project" value="TreeGrafter"/>
</dbReference>
<dbReference type="InterPro" id="IPR051532">
    <property type="entry name" value="Ester_Hydrolysis_Enzymes"/>
</dbReference>
<dbReference type="CDD" id="cd01832">
    <property type="entry name" value="SGNH_hydrolase_like_1"/>
    <property type="match status" value="1"/>
</dbReference>
<dbReference type="InterPro" id="IPR036514">
    <property type="entry name" value="SGNH_hydro_sf"/>
</dbReference>
<reference evidence="2 3" key="1">
    <citation type="submission" date="2019-09" db="EMBL/GenBank/DDBJ databases">
        <title>Genome sequence and assembly of Adhaeribacter sp.</title>
        <authorList>
            <person name="Chhetri G."/>
        </authorList>
    </citation>
    <scope>NUCLEOTIDE SEQUENCE [LARGE SCALE GENOMIC DNA]</scope>
    <source>
        <strain evidence="2 3">DK36</strain>
    </source>
</reference>
<accession>A0A5M6DVT6</accession>
<dbReference type="PANTHER" id="PTHR30383:SF5">
    <property type="entry name" value="SGNH HYDROLASE-TYPE ESTERASE DOMAIN-CONTAINING PROTEIN"/>
    <property type="match status" value="1"/>
</dbReference>
<sequence>MPAPEARRQYHYLALGDSYTIGESVSEDERWSVQLAQMLRTKGYDIRNPFTIAKTGWTTGELIEAVDKTFQQQSYDLVTLLIGVNNQYRGQPIETYREEFRQLLQTAIRNGRNDARRVIVLSIPDWGVTPFAAGQDRAKIAAEIDAFNAVARDETNKVGITFLDVTGMSRKALNDPTYVAEDKLHFSGKMYQEWAQLVFPVAENILK</sequence>
<dbReference type="EMBL" id="VWSF01000001">
    <property type="protein sequence ID" value="KAA5549595.1"/>
    <property type="molecule type" value="Genomic_DNA"/>
</dbReference>
<dbReference type="Proteomes" id="UP000323426">
    <property type="component" value="Unassembled WGS sequence"/>
</dbReference>
<keyword evidence="2" id="KW-0378">Hydrolase</keyword>
<evidence type="ECO:0000313" key="3">
    <source>
        <dbReference type="Proteomes" id="UP000323426"/>
    </source>
</evidence>
<dbReference type="AlphaFoldDB" id="A0A5M6DVT6"/>
<dbReference type="Pfam" id="PF13472">
    <property type="entry name" value="Lipase_GDSL_2"/>
    <property type="match status" value="1"/>
</dbReference>
<protein>
    <submittedName>
        <fullName evidence="2">SGNH/GDSL hydrolase family protein</fullName>
    </submittedName>
</protein>
<dbReference type="Gene3D" id="3.40.50.1110">
    <property type="entry name" value="SGNH hydrolase"/>
    <property type="match status" value="1"/>
</dbReference>
<gene>
    <name evidence="2" type="ORF">F0145_03150</name>
</gene>
<name>A0A5M6DVT6_9BACT</name>
<evidence type="ECO:0000259" key="1">
    <source>
        <dbReference type="Pfam" id="PF13472"/>
    </source>
</evidence>
<dbReference type="InterPro" id="IPR013830">
    <property type="entry name" value="SGNH_hydro"/>
</dbReference>
<dbReference type="PANTHER" id="PTHR30383">
    <property type="entry name" value="THIOESTERASE 1/PROTEASE 1/LYSOPHOSPHOLIPASE L1"/>
    <property type="match status" value="1"/>
</dbReference>
<dbReference type="SUPFAM" id="SSF52266">
    <property type="entry name" value="SGNH hydrolase"/>
    <property type="match status" value="1"/>
</dbReference>
<proteinExistence type="predicted"/>
<feature type="domain" description="SGNH hydrolase-type esterase" evidence="1">
    <location>
        <begin position="14"/>
        <end position="192"/>
    </location>
</feature>
<comment type="caution">
    <text evidence="2">The sequence shown here is derived from an EMBL/GenBank/DDBJ whole genome shotgun (WGS) entry which is preliminary data.</text>
</comment>